<sequence>MFQDERCLKEISRLKRKGAQLKEENQRLKQVIKANHLQTLGLMGTIIVLTFLSHWGYLSRPDRRIRGDVVKK</sequence>
<organism evidence="2 3">
    <name type="scientific">Hibiscus sabdariffa</name>
    <name type="common">roselle</name>
    <dbReference type="NCBI Taxonomy" id="183260"/>
    <lineage>
        <taxon>Eukaryota</taxon>
        <taxon>Viridiplantae</taxon>
        <taxon>Streptophyta</taxon>
        <taxon>Embryophyta</taxon>
        <taxon>Tracheophyta</taxon>
        <taxon>Spermatophyta</taxon>
        <taxon>Magnoliopsida</taxon>
        <taxon>eudicotyledons</taxon>
        <taxon>Gunneridae</taxon>
        <taxon>Pentapetalae</taxon>
        <taxon>rosids</taxon>
        <taxon>malvids</taxon>
        <taxon>Malvales</taxon>
        <taxon>Malvaceae</taxon>
        <taxon>Malvoideae</taxon>
        <taxon>Hibiscus</taxon>
    </lineage>
</organism>
<keyword evidence="1" id="KW-0472">Membrane</keyword>
<reference evidence="2 3" key="1">
    <citation type="journal article" date="2024" name="G3 (Bethesda)">
        <title>Genome assembly of Hibiscus sabdariffa L. provides insights into metabolisms of medicinal natural products.</title>
        <authorList>
            <person name="Kim T."/>
        </authorList>
    </citation>
    <scope>NUCLEOTIDE SEQUENCE [LARGE SCALE GENOMIC DNA]</scope>
    <source>
        <strain evidence="2">TK-2024</strain>
        <tissue evidence="2">Old leaves</tissue>
    </source>
</reference>
<evidence type="ECO:0000256" key="1">
    <source>
        <dbReference type="SAM" id="Phobius"/>
    </source>
</evidence>
<accession>A0ABR2BMW3</accession>
<evidence type="ECO:0000313" key="3">
    <source>
        <dbReference type="Proteomes" id="UP001472677"/>
    </source>
</evidence>
<comment type="caution">
    <text evidence="2">The sequence shown here is derived from an EMBL/GenBank/DDBJ whole genome shotgun (WGS) entry which is preliminary data.</text>
</comment>
<name>A0ABR2BMW3_9ROSI</name>
<evidence type="ECO:0000313" key="2">
    <source>
        <dbReference type="EMBL" id="KAK8508518.1"/>
    </source>
</evidence>
<keyword evidence="1" id="KW-0812">Transmembrane</keyword>
<feature type="transmembrane region" description="Helical" evidence="1">
    <location>
        <begin position="37"/>
        <end position="58"/>
    </location>
</feature>
<gene>
    <name evidence="2" type="ORF">V6N12_044436</name>
</gene>
<keyword evidence="1" id="KW-1133">Transmembrane helix</keyword>
<protein>
    <submittedName>
        <fullName evidence="2">Uncharacterized protein</fullName>
    </submittedName>
</protein>
<dbReference type="EMBL" id="JBBPBM010000099">
    <property type="protein sequence ID" value="KAK8508518.1"/>
    <property type="molecule type" value="Genomic_DNA"/>
</dbReference>
<proteinExistence type="predicted"/>
<keyword evidence="3" id="KW-1185">Reference proteome</keyword>
<dbReference type="Proteomes" id="UP001472677">
    <property type="component" value="Unassembled WGS sequence"/>
</dbReference>